<evidence type="ECO:0000313" key="5">
    <source>
        <dbReference type="Proteomes" id="UP000298030"/>
    </source>
</evidence>
<feature type="region of interest" description="Disordered" evidence="2">
    <location>
        <begin position="185"/>
        <end position="219"/>
    </location>
</feature>
<feature type="compositionally biased region" description="Polar residues" evidence="2">
    <location>
        <begin position="138"/>
        <end position="149"/>
    </location>
</feature>
<feature type="region of interest" description="Disordered" evidence="2">
    <location>
        <begin position="121"/>
        <end position="157"/>
    </location>
</feature>
<dbReference type="OrthoDB" id="674604at2759"/>
<feature type="domain" description="NACHT" evidence="3">
    <location>
        <begin position="376"/>
        <end position="547"/>
    </location>
</feature>
<feature type="region of interest" description="Disordered" evidence="2">
    <location>
        <begin position="236"/>
        <end position="288"/>
    </location>
</feature>
<dbReference type="AlphaFoldDB" id="A0A4Y7SQK1"/>
<dbReference type="PROSITE" id="PS50837">
    <property type="entry name" value="NACHT"/>
    <property type="match status" value="1"/>
</dbReference>
<feature type="compositionally biased region" description="Basic residues" evidence="2">
    <location>
        <begin position="198"/>
        <end position="209"/>
    </location>
</feature>
<dbReference type="EMBL" id="QPFP01000070">
    <property type="protein sequence ID" value="TEB24136.1"/>
    <property type="molecule type" value="Genomic_DNA"/>
</dbReference>
<reference evidence="4 5" key="1">
    <citation type="journal article" date="2019" name="Nat. Ecol. Evol.">
        <title>Megaphylogeny resolves global patterns of mushroom evolution.</title>
        <authorList>
            <person name="Varga T."/>
            <person name="Krizsan K."/>
            <person name="Foldi C."/>
            <person name="Dima B."/>
            <person name="Sanchez-Garcia M."/>
            <person name="Sanchez-Ramirez S."/>
            <person name="Szollosi G.J."/>
            <person name="Szarkandi J.G."/>
            <person name="Papp V."/>
            <person name="Albert L."/>
            <person name="Andreopoulos W."/>
            <person name="Angelini C."/>
            <person name="Antonin V."/>
            <person name="Barry K.W."/>
            <person name="Bougher N.L."/>
            <person name="Buchanan P."/>
            <person name="Buyck B."/>
            <person name="Bense V."/>
            <person name="Catcheside P."/>
            <person name="Chovatia M."/>
            <person name="Cooper J."/>
            <person name="Damon W."/>
            <person name="Desjardin D."/>
            <person name="Finy P."/>
            <person name="Geml J."/>
            <person name="Haridas S."/>
            <person name="Hughes K."/>
            <person name="Justo A."/>
            <person name="Karasinski D."/>
            <person name="Kautmanova I."/>
            <person name="Kiss B."/>
            <person name="Kocsube S."/>
            <person name="Kotiranta H."/>
            <person name="LaButti K.M."/>
            <person name="Lechner B.E."/>
            <person name="Liimatainen K."/>
            <person name="Lipzen A."/>
            <person name="Lukacs Z."/>
            <person name="Mihaltcheva S."/>
            <person name="Morgado L.N."/>
            <person name="Niskanen T."/>
            <person name="Noordeloos M.E."/>
            <person name="Ohm R.A."/>
            <person name="Ortiz-Santana B."/>
            <person name="Ovrebo C."/>
            <person name="Racz N."/>
            <person name="Riley R."/>
            <person name="Savchenko A."/>
            <person name="Shiryaev A."/>
            <person name="Soop K."/>
            <person name="Spirin V."/>
            <person name="Szebenyi C."/>
            <person name="Tomsovsky M."/>
            <person name="Tulloss R.E."/>
            <person name="Uehling J."/>
            <person name="Grigoriev I.V."/>
            <person name="Vagvolgyi C."/>
            <person name="Papp T."/>
            <person name="Martin F.M."/>
            <person name="Miettinen O."/>
            <person name="Hibbett D.S."/>
            <person name="Nagy L.G."/>
        </authorList>
    </citation>
    <scope>NUCLEOTIDE SEQUENCE [LARGE SCALE GENOMIC DNA]</scope>
    <source>
        <strain evidence="4 5">FP101781</strain>
    </source>
</reference>
<evidence type="ECO:0000259" key="3">
    <source>
        <dbReference type="PROSITE" id="PS50837"/>
    </source>
</evidence>
<dbReference type="Gene3D" id="3.40.50.300">
    <property type="entry name" value="P-loop containing nucleotide triphosphate hydrolases"/>
    <property type="match status" value="1"/>
</dbReference>
<proteinExistence type="predicted"/>
<keyword evidence="5" id="KW-1185">Reference proteome</keyword>
<organism evidence="4 5">
    <name type="scientific">Coprinellus micaceus</name>
    <name type="common">Glistening ink-cap mushroom</name>
    <name type="synonym">Coprinus micaceus</name>
    <dbReference type="NCBI Taxonomy" id="71717"/>
    <lineage>
        <taxon>Eukaryota</taxon>
        <taxon>Fungi</taxon>
        <taxon>Dikarya</taxon>
        <taxon>Basidiomycota</taxon>
        <taxon>Agaricomycotina</taxon>
        <taxon>Agaricomycetes</taxon>
        <taxon>Agaricomycetidae</taxon>
        <taxon>Agaricales</taxon>
        <taxon>Agaricineae</taxon>
        <taxon>Psathyrellaceae</taxon>
        <taxon>Coprinellus</taxon>
    </lineage>
</organism>
<feature type="region of interest" description="Disordered" evidence="2">
    <location>
        <begin position="1"/>
        <end position="36"/>
    </location>
</feature>
<feature type="compositionally biased region" description="Polar residues" evidence="2">
    <location>
        <begin position="14"/>
        <end position="28"/>
    </location>
</feature>
<sequence>MQTARDHIDAGYNANPQGGSGPQATELSANPGFREPSGISLATIHAPPSPIPTYYTPNTRPFAPQESQHVHHVPSASQLPWVASQINHLLPTPVSTHNTPNTRPSAPRGFLHLLNPDPNPAQLTISHPPTDHTPRFPISTQSAPTTRPSTPRDYPQYLHPAASASQLRRAASGTSTPQTMIAASRTQSHPYAADSHRVAKSQTRHKRARSERDPPQPHVIQAPYVNFPEAYPSTNSPAAHNTFMTPRDMFESSPSLSSRSSASAPSSPRSQIPPWLNQHPAAPCPEAHSFVGNSQAVSGTSYFPHSRDVTVRNLITNSGPPKSVFEHLFPHICHEAAHNSYERCDAPACHEETRVAVREEIVGWMKHGEGDNEPQKIMWLSGPAGAGKTAIAGSVAETCKAERILAASFFFSAFSGSTDRRSKRCLITTIASHLAEHEVLRGFREELLISIEQNPSIFHKRLKEQVECLLLGPFRRIRNDFNATNWPTSIIIDGLDEVEAQQYHDPTRGAAVANRKPDEDQLEILDALFTLAADPTFPFRIFISSRPECIIEEFFSSIAHESTVKLFLDSKYEPDADIKLFLESKFAETRRRNRISNSSWPGQPVLDRLVDMSSGQFIVPTTIMRWIQDGVPQLRLAEVLELEHLHAGDNPFATLDALYLHILKRAKNPVNDPHLVVKWISCIVSAYDSAPQPARFWMQLLENVEGELTNRLSPIISLIHVPSPENTSSHITIYHKTLIEFLYSPIRCGDLYVNETSNNSFVSERIFGILKNKGPMVSLSSPTDLFKFLRSFLWLKLLLVSDDIHGSLQFLTFLSEQSKAELASCDVAWWVSASLAGLRVDGSCLPCDGSAFDTVKANNVAWGPYEHLAQGIYWKIHQAMGVSTGIAMELFQY</sequence>
<keyword evidence="1" id="KW-0677">Repeat</keyword>
<name>A0A4Y7SQK1_COPMI</name>
<evidence type="ECO:0000256" key="1">
    <source>
        <dbReference type="ARBA" id="ARBA00022737"/>
    </source>
</evidence>
<evidence type="ECO:0000313" key="4">
    <source>
        <dbReference type="EMBL" id="TEB24136.1"/>
    </source>
</evidence>
<dbReference type="InterPro" id="IPR027417">
    <property type="entry name" value="P-loop_NTPase"/>
</dbReference>
<gene>
    <name evidence="4" type="ORF">FA13DRAFT_1392572</name>
</gene>
<accession>A0A4Y7SQK1</accession>
<dbReference type="InterPro" id="IPR007111">
    <property type="entry name" value="NACHT_NTPase"/>
</dbReference>
<comment type="caution">
    <text evidence="4">The sequence shown here is derived from an EMBL/GenBank/DDBJ whole genome shotgun (WGS) entry which is preliminary data.</text>
</comment>
<dbReference type="InterPro" id="IPR056884">
    <property type="entry name" value="NPHP3-like_N"/>
</dbReference>
<feature type="compositionally biased region" description="Low complexity" evidence="2">
    <location>
        <begin position="252"/>
        <end position="270"/>
    </location>
</feature>
<dbReference type="PANTHER" id="PTHR10039">
    <property type="entry name" value="AMELOGENIN"/>
    <property type="match status" value="1"/>
</dbReference>
<protein>
    <recommendedName>
        <fullName evidence="3">NACHT domain-containing protein</fullName>
    </recommendedName>
</protein>
<dbReference type="Proteomes" id="UP000298030">
    <property type="component" value="Unassembled WGS sequence"/>
</dbReference>
<dbReference type="SUPFAM" id="SSF52540">
    <property type="entry name" value="P-loop containing nucleoside triphosphate hydrolases"/>
    <property type="match status" value="1"/>
</dbReference>
<dbReference type="Pfam" id="PF24883">
    <property type="entry name" value="NPHP3_N"/>
    <property type="match status" value="1"/>
</dbReference>
<dbReference type="PANTHER" id="PTHR10039:SF14">
    <property type="entry name" value="NACHT DOMAIN-CONTAINING PROTEIN"/>
    <property type="match status" value="1"/>
</dbReference>
<evidence type="ECO:0000256" key="2">
    <source>
        <dbReference type="SAM" id="MobiDB-lite"/>
    </source>
</evidence>